<feature type="domain" description="Double Cache" evidence="2">
    <location>
        <begin position="38"/>
        <end position="288"/>
    </location>
</feature>
<dbReference type="RefSeq" id="WP_169261689.1">
    <property type="nucleotide sequence ID" value="NZ_WTVQ01000034.1"/>
</dbReference>
<evidence type="ECO:0000313" key="3">
    <source>
        <dbReference type="EMBL" id="NMG76548.1"/>
    </source>
</evidence>
<keyword evidence="1" id="KW-0472">Membrane</keyword>
<dbReference type="Proteomes" id="UP000648984">
    <property type="component" value="Unassembled WGS sequence"/>
</dbReference>
<name>A0ABX1QE24_9RHOO</name>
<reference evidence="3 4" key="1">
    <citation type="submission" date="2019-12" db="EMBL/GenBank/DDBJ databases">
        <title>Comparative genomics gives insights into the taxonomy of the Azoarcus-Aromatoleum group and reveals separate origins of nif in the plant-associated Azoarcus and non-plant-associated Aromatoleum sub-groups.</title>
        <authorList>
            <person name="Lafos M."/>
            <person name="Maluk M."/>
            <person name="Batista M."/>
            <person name="Junghare M."/>
            <person name="Carmona M."/>
            <person name="Faoro H."/>
            <person name="Cruz L.M."/>
            <person name="Battistoni F."/>
            <person name="De Souza E."/>
            <person name="Pedrosa F."/>
            <person name="Chen W.-M."/>
            <person name="Poole P.S."/>
            <person name="Dixon R.A."/>
            <person name="James E.K."/>
        </authorList>
    </citation>
    <scope>NUCLEOTIDE SEQUENCE [LARGE SCALE GENOMIC DNA]</scope>
    <source>
        <strain evidence="3 4">22Lin</strain>
    </source>
</reference>
<keyword evidence="1" id="KW-1133">Transmembrane helix</keyword>
<evidence type="ECO:0000259" key="2">
    <source>
        <dbReference type="Pfam" id="PF14827"/>
    </source>
</evidence>
<feature type="transmembrane region" description="Helical" evidence="1">
    <location>
        <begin position="295"/>
        <end position="315"/>
    </location>
</feature>
<evidence type="ECO:0000256" key="1">
    <source>
        <dbReference type="SAM" id="Phobius"/>
    </source>
</evidence>
<dbReference type="SUPFAM" id="SSF103190">
    <property type="entry name" value="Sensory domain-like"/>
    <property type="match status" value="1"/>
</dbReference>
<dbReference type="InterPro" id="IPR029151">
    <property type="entry name" value="Sensor-like_sf"/>
</dbReference>
<organism evidence="3 4">
    <name type="scientific">Aromatoleum diolicum</name>
    <dbReference type="NCBI Taxonomy" id="75796"/>
    <lineage>
        <taxon>Bacteria</taxon>
        <taxon>Pseudomonadati</taxon>
        <taxon>Pseudomonadota</taxon>
        <taxon>Betaproteobacteria</taxon>
        <taxon>Rhodocyclales</taxon>
        <taxon>Rhodocyclaceae</taxon>
        <taxon>Aromatoleum</taxon>
    </lineage>
</organism>
<keyword evidence="1" id="KW-0812">Transmembrane</keyword>
<proteinExistence type="predicted"/>
<dbReference type="EMBL" id="WTVQ01000034">
    <property type="protein sequence ID" value="NMG76548.1"/>
    <property type="molecule type" value="Genomic_DNA"/>
</dbReference>
<accession>A0ABX1QE24</accession>
<comment type="caution">
    <text evidence="3">The sequence shown here is derived from an EMBL/GenBank/DDBJ whole genome shotgun (WGS) entry which is preliminary data.</text>
</comment>
<protein>
    <recommendedName>
        <fullName evidence="2">Double Cache domain-containing protein</fullName>
    </recommendedName>
</protein>
<evidence type="ECO:0000313" key="4">
    <source>
        <dbReference type="Proteomes" id="UP000648984"/>
    </source>
</evidence>
<dbReference type="Pfam" id="PF14827">
    <property type="entry name" value="dCache_3"/>
    <property type="match status" value="1"/>
</dbReference>
<sequence>MLLVPLAIGMALLLTTFLVAESLREQQSVAATRARINTAVHEAFDLAISRDSDKLGATLKAITHNDSIRSAFVGGERNTLLRATQGLFAGLLRDHNITHFYFIGTDRRMFLRVQRPGSHGDIVERTTLMRAAETGQTAAGLELGQRGLFTLRVVEPWRDMNGVLLGYIELGMEIDHTLTQLHELTGVDLYLLVDKRHLDRPQWESGMEMLGDAKNWDLLPDRVVAGRTRRASDLLLLAHPGASRGGTALDGQHRVTADDRSVEFGSLPLTDAAGRSVGTVLLAHDITALEARQQLILTIVITTTLFVAAAMLLLANRVLDRTYSAMVHARRARAPLQESARKDSPTPH</sequence>
<keyword evidence="4" id="KW-1185">Reference proteome</keyword>
<gene>
    <name evidence="3" type="ORF">GPA25_17445</name>
</gene>
<dbReference type="InterPro" id="IPR029150">
    <property type="entry name" value="dCache_3"/>
</dbReference>